<dbReference type="GO" id="GO:0004984">
    <property type="term" value="F:olfactory receptor activity"/>
    <property type="evidence" value="ECO:0007669"/>
    <property type="project" value="InterPro"/>
</dbReference>
<reference evidence="14" key="1">
    <citation type="thesis" date="2020" institute="ProQuest LLC" country="789 East Eisenhower Parkway, Ann Arbor, MI, USA">
        <title>Comparative Genomics and Chromosome Evolution.</title>
        <authorList>
            <person name="Mudd A.B."/>
        </authorList>
    </citation>
    <scope>NUCLEOTIDE SEQUENCE</scope>
    <source>
        <strain evidence="14">237g6f4</strain>
        <tissue evidence="14">Blood</tissue>
    </source>
</reference>
<keyword evidence="7 11" id="KW-0297">G-protein coupled receptor</keyword>
<evidence type="ECO:0000256" key="12">
    <source>
        <dbReference type="RuleBase" id="RU363047"/>
    </source>
</evidence>
<dbReference type="PROSITE" id="PS00237">
    <property type="entry name" value="G_PROTEIN_RECEP_F1_1"/>
    <property type="match status" value="1"/>
</dbReference>
<proteinExistence type="inferred from homology"/>
<feature type="transmembrane region" description="Helical" evidence="12">
    <location>
        <begin position="280"/>
        <end position="303"/>
    </location>
</feature>
<name>A0AAV7AFP4_ENGPU</name>
<protein>
    <recommendedName>
        <fullName evidence="12">Olfactory receptor</fullName>
    </recommendedName>
</protein>
<feature type="transmembrane region" description="Helical" evidence="12">
    <location>
        <begin position="60"/>
        <end position="81"/>
    </location>
</feature>
<keyword evidence="15" id="KW-1185">Reference proteome</keyword>
<evidence type="ECO:0000256" key="1">
    <source>
        <dbReference type="ARBA" id="ARBA00004651"/>
    </source>
</evidence>
<keyword evidence="5 12" id="KW-0552">Olfaction</keyword>
<evidence type="ECO:0000256" key="7">
    <source>
        <dbReference type="ARBA" id="ARBA00023040"/>
    </source>
</evidence>
<evidence type="ECO:0000256" key="6">
    <source>
        <dbReference type="ARBA" id="ARBA00022989"/>
    </source>
</evidence>
<evidence type="ECO:0000256" key="2">
    <source>
        <dbReference type="ARBA" id="ARBA00022475"/>
    </source>
</evidence>
<keyword evidence="2 12" id="KW-1003">Cell membrane</keyword>
<keyword evidence="8 12" id="KW-0472">Membrane</keyword>
<dbReference type="InterPro" id="IPR017452">
    <property type="entry name" value="GPCR_Rhodpsn_7TM"/>
</dbReference>
<organism evidence="14 15">
    <name type="scientific">Engystomops pustulosus</name>
    <name type="common">Tungara frog</name>
    <name type="synonym">Physalaemus pustulosus</name>
    <dbReference type="NCBI Taxonomy" id="76066"/>
    <lineage>
        <taxon>Eukaryota</taxon>
        <taxon>Metazoa</taxon>
        <taxon>Chordata</taxon>
        <taxon>Craniata</taxon>
        <taxon>Vertebrata</taxon>
        <taxon>Euteleostomi</taxon>
        <taxon>Amphibia</taxon>
        <taxon>Batrachia</taxon>
        <taxon>Anura</taxon>
        <taxon>Neobatrachia</taxon>
        <taxon>Hyloidea</taxon>
        <taxon>Leptodactylidae</taxon>
        <taxon>Leiuperinae</taxon>
        <taxon>Engystomops</taxon>
    </lineage>
</organism>
<dbReference type="Gene3D" id="1.20.1070.10">
    <property type="entry name" value="Rhodopsin 7-helix transmembrane proteins"/>
    <property type="match status" value="1"/>
</dbReference>
<dbReference type="GO" id="GO:0005886">
    <property type="term" value="C:plasma membrane"/>
    <property type="evidence" value="ECO:0007669"/>
    <property type="project" value="UniProtKB-SubCell"/>
</dbReference>
<keyword evidence="3 12" id="KW-0716">Sensory transduction</keyword>
<dbReference type="PROSITE" id="PS50262">
    <property type="entry name" value="G_PROTEIN_RECEP_F1_2"/>
    <property type="match status" value="1"/>
</dbReference>
<evidence type="ECO:0000313" key="14">
    <source>
        <dbReference type="EMBL" id="KAG8560032.1"/>
    </source>
</evidence>
<comment type="subcellular location">
    <subcellularLocation>
        <location evidence="1 12">Cell membrane</location>
        <topology evidence="1 12">Multi-pass membrane protein</topology>
    </subcellularLocation>
</comment>
<sequence length="324" mass="36700">MEQANHTMSNRFFLLGLSTDPHLRVIFFIIFLIMYVIAISGNLLMTIVVRVNPSLHSPMYFFLTNLSMIDISLSSSVVPVILMNTLTNDRSISFSGCVTQIYISFGSGATECIVLAVMAYDRYVAICRPLHYSVIMNKKLCYYLSAGAWSSGFFTSLLLVNLTFRLSFCRSHYINHYFCEIPPIIRIACDDTFAEELAIYITGTFGILCTFLLTVISYVHVISSILKIRTSKGRQKTFSTCASHLIVVTLYFGTITFMYLRPHSKSQSHYSNETDKVVSILYSTVTPMLNPLIYSKTWAHIYLPLPRSSKKVHFPTSMHCAAIH</sequence>
<dbReference type="PRINTS" id="PR00245">
    <property type="entry name" value="OLFACTORYR"/>
</dbReference>
<dbReference type="InterPro" id="IPR050516">
    <property type="entry name" value="Olfactory_GPCR"/>
</dbReference>
<dbReference type="Proteomes" id="UP000824782">
    <property type="component" value="Unassembled WGS sequence"/>
</dbReference>
<keyword evidence="10 11" id="KW-0807">Transducer</keyword>
<evidence type="ECO:0000256" key="4">
    <source>
        <dbReference type="ARBA" id="ARBA00022692"/>
    </source>
</evidence>
<evidence type="ECO:0000256" key="9">
    <source>
        <dbReference type="ARBA" id="ARBA00023170"/>
    </source>
</evidence>
<comment type="similarity">
    <text evidence="11">Belongs to the G-protein coupled receptor 1 family.</text>
</comment>
<accession>A0AAV7AFP4</accession>
<feature type="transmembrane region" description="Helical" evidence="12">
    <location>
        <begin position="25"/>
        <end position="48"/>
    </location>
</feature>
<dbReference type="AlphaFoldDB" id="A0AAV7AFP4"/>
<keyword evidence="6 12" id="KW-1133">Transmembrane helix</keyword>
<dbReference type="InterPro" id="IPR000276">
    <property type="entry name" value="GPCR_Rhodpsn"/>
</dbReference>
<feature type="transmembrane region" description="Helical" evidence="12">
    <location>
        <begin position="140"/>
        <end position="160"/>
    </location>
</feature>
<feature type="transmembrane region" description="Helical" evidence="12">
    <location>
        <begin position="197"/>
        <end position="221"/>
    </location>
</feature>
<gene>
    <name evidence="14" type="ORF">GDO81_014743</name>
</gene>
<evidence type="ECO:0000259" key="13">
    <source>
        <dbReference type="PROSITE" id="PS50262"/>
    </source>
</evidence>
<dbReference type="CDD" id="cd13954">
    <property type="entry name" value="7tmA_OR"/>
    <property type="match status" value="1"/>
</dbReference>
<comment type="caution">
    <text evidence="14">The sequence shown here is derived from an EMBL/GenBank/DDBJ whole genome shotgun (WGS) entry which is preliminary data.</text>
</comment>
<feature type="transmembrane region" description="Helical" evidence="12">
    <location>
        <begin position="101"/>
        <end position="120"/>
    </location>
</feature>
<feature type="transmembrane region" description="Helical" evidence="12">
    <location>
        <begin position="242"/>
        <end position="260"/>
    </location>
</feature>
<keyword evidence="4 11" id="KW-0812">Transmembrane</keyword>
<dbReference type="EMBL" id="WNYA01000007">
    <property type="protein sequence ID" value="KAG8560032.1"/>
    <property type="molecule type" value="Genomic_DNA"/>
</dbReference>
<evidence type="ECO:0000313" key="15">
    <source>
        <dbReference type="Proteomes" id="UP000824782"/>
    </source>
</evidence>
<keyword evidence="9 11" id="KW-0675">Receptor</keyword>
<evidence type="ECO:0000256" key="5">
    <source>
        <dbReference type="ARBA" id="ARBA00022725"/>
    </source>
</evidence>
<dbReference type="PANTHER" id="PTHR26452">
    <property type="entry name" value="OLFACTORY RECEPTOR"/>
    <property type="match status" value="1"/>
</dbReference>
<evidence type="ECO:0000256" key="8">
    <source>
        <dbReference type="ARBA" id="ARBA00023136"/>
    </source>
</evidence>
<dbReference type="InterPro" id="IPR000725">
    <property type="entry name" value="Olfact_rcpt"/>
</dbReference>
<evidence type="ECO:0000256" key="10">
    <source>
        <dbReference type="ARBA" id="ARBA00023224"/>
    </source>
</evidence>
<dbReference type="PRINTS" id="PR00237">
    <property type="entry name" value="GPCRRHODOPSN"/>
</dbReference>
<dbReference type="SUPFAM" id="SSF81321">
    <property type="entry name" value="Family A G protein-coupled receptor-like"/>
    <property type="match status" value="1"/>
</dbReference>
<dbReference type="FunFam" id="1.20.1070.10:FF:000001">
    <property type="entry name" value="Olfactory receptor"/>
    <property type="match status" value="1"/>
</dbReference>
<feature type="domain" description="G-protein coupled receptors family 1 profile" evidence="13">
    <location>
        <begin position="41"/>
        <end position="294"/>
    </location>
</feature>
<dbReference type="Pfam" id="PF13853">
    <property type="entry name" value="7tm_4"/>
    <property type="match status" value="1"/>
</dbReference>
<evidence type="ECO:0000256" key="11">
    <source>
        <dbReference type="RuleBase" id="RU000688"/>
    </source>
</evidence>
<dbReference type="GO" id="GO:0004930">
    <property type="term" value="F:G protein-coupled receptor activity"/>
    <property type="evidence" value="ECO:0007669"/>
    <property type="project" value="UniProtKB-KW"/>
</dbReference>
<evidence type="ECO:0000256" key="3">
    <source>
        <dbReference type="ARBA" id="ARBA00022606"/>
    </source>
</evidence>